<proteinExistence type="predicted"/>
<protein>
    <submittedName>
        <fullName evidence="2">Uncharacterized protein</fullName>
    </submittedName>
</protein>
<evidence type="ECO:0000313" key="1">
    <source>
        <dbReference type="Proteomes" id="UP000887565"/>
    </source>
</evidence>
<dbReference type="Proteomes" id="UP000887565">
    <property type="component" value="Unplaced"/>
</dbReference>
<name>A0A915JEM4_ROMCU</name>
<sequence>MPESIKAPAITYKVKVLPGCGLTHHTYLLPDCKVKDSKCYDRGHIGHFAKYCEQCQGKSNQSRDE</sequence>
<accession>A0A915JEM4</accession>
<reference evidence="2" key="1">
    <citation type="submission" date="2022-11" db="UniProtKB">
        <authorList>
            <consortium name="WormBaseParasite"/>
        </authorList>
    </citation>
    <scope>IDENTIFICATION</scope>
</reference>
<dbReference type="AlphaFoldDB" id="A0A915JEM4"/>
<keyword evidence="1" id="KW-1185">Reference proteome</keyword>
<organism evidence="1 2">
    <name type="scientific">Romanomermis culicivorax</name>
    <name type="common">Nematode worm</name>
    <dbReference type="NCBI Taxonomy" id="13658"/>
    <lineage>
        <taxon>Eukaryota</taxon>
        <taxon>Metazoa</taxon>
        <taxon>Ecdysozoa</taxon>
        <taxon>Nematoda</taxon>
        <taxon>Enoplea</taxon>
        <taxon>Dorylaimia</taxon>
        <taxon>Mermithida</taxon>
        <taxon>Mermithoidea</taxon>
        <taxon>Mermithidae</taxon>
        <taxon>Romanomermis</taxon>
    </lineage>
</organism>
<evidence type="ECO:0000313" key="2">
    <source>
        <dbReference type="WBParaSite" id="nRc.2.0.1.t24265-RA"/>
    </source>
</evidence>
<dbReference type="WBParaSite" id="nRc.2.0.1.t24265-RA">
    <property type="protein sequence ID" value="nRc.2.0.1.t24265-RA"/>
    <property type="gene ID" value="nRc.2.0.1.g24265"/>
</dbReference>